<reference evidence="1 2" key="1">
    <citation type="journal article" date="2006" name="Science">
        <title>Genome of rice cluster I archaea -- the key methane producers in the rice rhizosphere.</title>
        <authorList>
            <person name="Erkel C."/>
            <person name="Kube M."/>
            <person name="Reinhardt R."/>
            <person name="Liesack W."/>
        </authorList>
    </citation>
    <scope>NUCLEOTIDE SEQUENCE [LARGE SCALE GENOMIC DNA]</scope>
    <source>
        <strain evidence="2">DSM 22066 / NBRC 105507 / MRE50</strain>
    </source>
</reference>
<dbReference type="KEGG" id="rci:RCIX1729"/>
<dbReference type="eggNOG" id="arCOG11442">
    <property type="taxonomic scope" value="Archaea"/>
</dbReference>
<accession>Q0W3V1</accession>
<dbReference type="STRING" id="351160.RCIX1729"/>
<sequence>MVISSFSTHPNIFMSHIHPKWPAASRCRHIWARDRNQGVSAIMDEQSMNAACDTVGSQLGYKIEHNVNLGAGNLDQVWSKQDHPNLPELKIAFRLITSSGDVPPEVIGAGAMSALWTDCDHLVFVVPDPGTQKSIQGKVKAFDSIGGFLQLHKYITTITLSELLKGVKAETRTSEVTA</sequence>
<dbReference type="EMBL" id="AM114193">
    <property type="protein sequence ID" value="CAJ36942.1"/>
    <property type="molecule type" value="Genomic_DNA"/>
</dbReference>
<proteinExistence type="predicted"/>
<gene>
    <name evidence="1" type="ORF">RCIX1729</name>
</gene>
<evidence type="ECO:0000313" key="2">
    <source>
        <dbReference type="Proteomes" id="UP000000663"/>
    </source>
</evidence>
<dbReference type="AlphaFoldDB" id="Q0W3V1"/>
<dbReference type="Proteomes" id="UP000000663">
    <property type="component" value="Chromosome"/>
</dbReference>
<name>Q0W3V1_METAR</name>
<organism evidence="1 2">
    <name type="scientific">Methanocella arvoryzae (strain DSM 22066 / NBRC 105507 / MRE50)</name>
    <dbReference type="NCBI Taxonomy" id="351160"/>
    <lineage>
        <taxon>Archaea</taxon>
        <taxon>Methanobacteriati</taxon>
        <taxon>Methanobacteriota</taxon>
        <taxon>Stenosarchaea group</taxon>
        <taxon>Methanomicrobia</taxon>
        <taxon>Methanocellales</taxon>
        <taxon>Methanocellaceae</taxon>
        <taxon>Methanocella</taxon>
    </lineage>
</organism>
<protein>
    <submittedName>
        <fullName evidence="1">Uncharacterized protein</fullName>
    </submittedName>
</protein>
<evidence type="ECO:0000313" key="1">
    <source>
        <dbReference type="EMBL" id="CAJ36942.1"/>
    </source>
</evidence>
<keyword evidence="2" id="KW-1185">Reference proteome</keyword>